<name>A0A9P5NI32_GYMJU</name>
<proteinExistence type="predicted"/>
<evidence type="ECO:0000313" key="2">
    <source>
        <dbReference type="Proteomes" id="UP000724874"/>
    </source>
</evidence>
<feature type="non-terminal residue" evidence="1">
    <location>
        <position position="436"/>
    </location>
</feature>
<dbReference type="InterPro" id="IPR032675">
    <property type="entry name" value="LRR_dom_sf"/>
</dbReference>
<dbReference type="OrthoDB" id="3044761at2759"/>
<gene>
    <name evidence="1" type="ORF">CPB84DRAFT_1788949</name>
</gene>
<sequence length="436" mass="48990">ILRACSVSTLVNLSLVSSHIRLAALPHLLRTILRFLKYIITNTHKKSTHPDPHSEVVLGPGRYVIDFEILTLACQTTEKVWAGESYYFVPTENEPYPTRIWGPLLTKALTLMPNLRSILIEAQVGEICSESPEFLPTLFGRPRLTDIDLWGIGSEAPNSRDTKKLALLKKEGLGSVLFYSREHLQELDLECDVHLDALANSFPALRTLVFDSDPFVVNEHSRHSKIPFPNLASIKGHFQEIFIFLQRTACSNLRRLDTSNVWAPANGRDIPESVVTEIVTSLRSLHISQGGSLVGPWWKALGPCSPSLNFLAVSFQFESTEELEALRTEIPRLLNAVPLMYVSLVFQGYLGSPGSLRSEEVATEEAIGLSFARNIKTLKYVDVCKEINLLQEPKTWWKIVRLEPDSDNDSKDGVRLEAMDEVEGEILRDRYDQAAL</sequence>
<organism evidence="1 2">
    <name type="scientific">Gymnopilus junonius</name>
    <name type="common">Spectacular rustgill mushroom</name>
    <name type="synonym">Gymnopilus spectabilis subsp. junonius</name>
    <dbReference type="NCBI Taxonomy" id="109634"/>
    <lineage>
        <taxon>Eukaryota</taxon>
        <taxon>Fungi</taxon>
        <taxon>Dikarya</taxon>
        <taxon>Basidiomycota</taxon>
        <taxon>Agaricomycotina</taxon>
        <taxon>Agaricomycetes</taxon>
        <taxon>Agaricomycetidae</taxon>
        <taxon>Agaricales</taxon>
        <taxon>Agaricineae</taxon>
        <taxon>Hymenogastraceae</taxon>
        <taxon>Gymnopilus</taxon>
    </lineage>
</organism>
<dbReference type="AlphaFoldDB" id="A0A9P5NI32"/>
<dbReference type="Proteomes" id="UP000724874">
    <property type="component" value="Unassembled WGS sequence"/>
</dbReference>
<dbReference type="EMBL" id="JADNYJ010000106">
    <property type="protein sequence ID" value="KAF8884745.1"/>
    <property type="molecule type" value="Genomic_DNA"/>
</dbReference>
<comment type="caution">
    <text evidence="1">The sequence shown here is derived from an EMBL/GenBank/DDBJ whole genome shotgun (WGS) entry which is preliminary data.</text>
</comment>
<keyword evidence="2" id="KW-1185">Reference proteome</keyword>
<dbReference type="Gene3D" id="3.80.10.10">
    <property type="entry name" value="Ribonuclease Inhibitor"/>
    <property type="match status" value="1"/>
</dbReference>
<accession>A0A9P5NI32</accession>
<dbReference type="SUPFAM" id="SSF52047">
    <property type="entry name" value="RNI-like"/>
    <property type="match status" value="1"/>
</dbReference>
<evidence type="ECO:0000313" key="1">
    <source>
        <dbReference type="EMBL" id="KAF8884745.1"/>
    </source>
</evidence>
<reference evidence="1" key="1">
    <citation type="submission" date="2020-11" db="EMBL/GenBank/DDBJ databases">
        <authorList>
            <consortium name="DOE Joint Genome Institute"/>
            <person name="Ahrendt S."/>
            <person name="Riley R."/>
            <person name="Andreopoulos W."/>
            <person name="LaButti K."/>
            <person name="Pangilinan J."/>
            <person name="Ruiz-duenas F.J."/>
            <person name="Barrasa J.M."/>
            <person name="Sanchez-Garcia M."/>
            <person name="Camarero S."/>
            <person name="Miyauchi S."/>
            <person name="Serrano A."/>
            <person name="Linde D."/>
            <person name="Babiker R."/>
            <person name="Drula E."/>
            <person name="Ayuso-Fernandez I."/>
            <person name="Pacheco R."/>
            <person name="Padilla G."/>
            <person name="Ferreira P."/>
            <person name="Barriuso J."/>
            <person name="Kellner H."/>
            <person name="Castanera R."/>
            <person name="Alfaro M."/>
            <person name="Ramirez L."/>
            <person name="Pisabarro A.G."/>
            <person name="Kuo A."/>
            <person name="Tritt A."/>
            <person name="Lipzen A."/>
            <person name="He G."/>
            <person name="Yan M."/>
            <person name="Ng V."/>
            <person name="Cullen D."/>
            <person name="Martin F."/>
            <person name="Rosso M.-N."/>
            <person name="Henrissat B."/>
            <person name="Hibbett D."/>
            <person name="Martinez A.T."/>
            <person name="Grigoriev I.V."/>
        </authorList>
    </citation>
    <scope>NUCLEOTIDE SEQUENCE</scope>
    <source>
        <strain evidence="1">AH 44721</strain>
    </source>
</reference>
<protein>
    <recommendedName>
        <fullName evidence="3">F-box protein</fullName>
    </recommendedName>
</protein>
<evidence type="ECO:0008006" key="3">
    <source>
        <dbReference type="Google" id="ProtNLM"/>
    </source>
</evidence>